<evidence type="ECO:0000313" key="4">
    <source>
        <dbReference type="Proteomes" id="UP000688137"/>
    </source>
</evidence>
<evidence type="ECO:0000256" key="2">
    <source>
        <dbReference type="SAM" id="SignalP"/>
    </source>
</evidence>
<dbReference type="AlphaFoldDB" id="A0A8S1QEF5"/>
<protein>
    <submittedName>
        <fullName evidence="3">Uncharacterized protein</fullName>
    </submittedName>
</protein>
<keyword evidence="4" id="KW-1185">Reference proteome</keyword>
<feature type="signal peptide" evidence="2">
    <location>
        <begin position="1"/>
        <end position="15"/>
    </location>
</feature>
<keyword evidence="1" id="KW-1133">Transmembrane helix</keyword>
<evidence type="ECO:0000313" key="3">
    <source>
        <dbReference type="EMBL" id="CAD8113736.1"/>
    </source>
</evidence>
<organism evidence="3 4">
    <name type="scientific">Paramecium primaurelia</name>
    <dbReference type="NCBI Taxonomy" id="5886"/>
    <lineage>
        <taxon>Eukaryota</taxon>
        <taxon>Sar</taxon>
        <taxon>Alveolata</taxon>
        <taxon>Ciliophora</taxon>
        <taxon>Intramacronucleata</taxon>
        <taxon>Oligohymenophorea</taxon>
        <taxon>Peniculida</taxon>
        <taxon>Parameciidae</taxon>
        <taxon>Paramecium</taxon>
    </lineage>
</organism>
<proteinExistence type="predicted"/>
<keyword evidence="1" id="KW-0472">Membrane</keyword>
<accession>A0A8S1QEF5</accession>
<gene>
    <name evidence="3" type="ORF">PPRIM_AZ9-3.1.T1560081</name>
</gene>
<dbReference type="EMBL" id="CAJJDM010000161">
    <property type="protein sequence ID" value="CAD8113736.1"/>
    <property type="molecule type" value="Genomic_DNA"/>
</dbReference>
<feature type="chain" id="PRO_5035927447" evidence="2">
    <location>
        <begin position="16"/>
        <end position="124"/>
    </location>
</feature>
<dbReference type="Proteomes" id="UP000688137">
    <property type="component" value="Unassembled WGS sequence"/>
</dbReference>
<sequence>MKILLCFVFFIYAQAECYYYQYGIQHYCDECCYWYDGNWFCETYQYCYTFIAITISIWIAICLIYLSLYFYVRNKTMQRITLIHNRAANAQREKSVNNNQKKSEILNETIEVAMMDVQISNDQL</sequence>
<reference evidence="3" key="1">
    <citation type="submission" date="2021-01" db="EMBL/GenBank/DDBJ databases">
        <authorList>
            <consortium name="Genoscope - CEA"/>
            <person name="William W."/>
        </authorList>
    </citation>
    <scope>NUCLEOTIDE SEQUENCE</scope>
</reference>
<name>A0A8S1QEF5_PARPR</name>
<feature type="transmembrane region" description="Helical" evidence="1">
    <location>
        <begin position="48"/>
        <end position="72"/>
    </location>
</feature>
<evidence type="ECO:0000256" key="1">
    <source>
        <dbReference type="SAM" id="Phobius"/>
    </source>
</evidence>
<keyword evidence="1" id="KW-0812">Transmembrane</keyword>
<comment type="caution">
    <text evidence="3">The sequence shown here is derived from an EMBL/GenBank/DDBJ whole genome shotgun (WGS) entry which is preliminary data.</text>
</comment>
<keyword evidence="2" id="KW-0732">Signal</keyword>